<dbReference type="Gene3D" id="3.40.50.720">
    <property type="entry name" value="NAD(P)-binding Rossmann-like Domain"/>
    <property type="match status" value="2"/>
</dbReference>
<gene>
    <name evidence="7" type="ORF">FD21_GL000251</name>
</gene>
<dbReference type="eggNOG" id="COG1052">
    <property type="taxonomic scope" value="Bacteria"/>
</dbReference>
<dbReference type="InterPro" id="IPR029753">
    <property type="entry name" value="D-isomer_DH_CS"/>
</dbReference>
<dbReference type="AlphaFoldDB" id="A0A0R2BVX4"/>
<dbReference type="InterPro" id="IPR050418">
    <property type="entry name" value="D-iso_2-hydroxyacid_DH_PdxB"/>
</dbReference>
<evidence type="ECO:0000256" key="1">
    <source>
        <dbReference type="ARBA" id="ARBA00005854"/>
    </source>
</evidence>
<dbReference type="GO" id="GO:0016616">
    <property type="term" value="F:oxidoreductase activity, acting on the CH-OH group of donors, NAD or NADP as acceptor"/>
    <property type="evidence" value="ECO:0007669"/>
    <property type="project" value="InterPro"/>
</dbReference>
<evidence type="ECO:0000256" key="4">
    <source>
        <dbReference type="RuleBase" id="RU003719"/>
    </source>
</evidence>
<dbReference type="GO" id="GO:0051287">
    <property type="term" value="F:NAD binding"/>
    <property type="evidence" value="ECO:0007669"/>
    <property type="project" value="InterPro"/>
</dbReference>
<keyword evidence="8" id="KW-1185">Reference proteome</keyword>
<sequence length="319" mass="34756">MRIVDLDGHGLNPGDLSWTGFEQLGDFKTYDLTEEDDQLILERIGDAEIVLTNKTPLDRQVITNAPNIKYIGVQATGYNVVDTAAAKEKGIIVTNVPSYSTHEVAQHTLALLLEITNLVGMHATAVSQGEWTDTDSFTFWKKPLISLTGKIFGMIGFGNIAQATAKLAHAFGMEVVFYNHRPKEFSEPWLKQVSLEELYAQADIISLHVPQTAETTKMINKAAIDKMKSGVILLNTARGGLLDEQAVADGLNVGKIYALGADVVSEEPIKADNPLLAAKNAYLTPHIAWAPTAARQRCMDIAVNNLQSFLNGQPKNVVG</sequence>
<protein>
    <submittedName>
        <fullName evidence="7">Glycerate dehydrogenase</fullName>
    </submittedName>
</protein>
<accession>A0A0R2BVX4</accession>
<dbReference type="PROSITE" id="PS00671">
    <property type="entry name" value="D_2_HYDROXYACID_DH_3"/>
    <property type="match status" value="1"/>
</dbReference>
<dbReference type="SUPFAM" id="SSF51735">
    <property type="entry name" value="NAD(P)-binding Rossmann-fold domains"/>
    <property type="match status" value="1"/>
</dbReference>
<dbReference type="InterPro" id="IPR036291">
    <property type="entry name" value="NAD(P)-bd_dom_sf"/>
</dbReference>
<dbReference type="Pfam" id="PF00389">
    <property type="entry name" value="2-Hacid_dh"/>
    <property type="match status" value="1"/>
</dbReference>
<keyword evidence="2 4" id="KW-0560">Oxidoreductase</keyword>
<dbReference type="CDD" id="cd12162">
    <property type="entry name" value="2-Hacid_dh_4"/>
    <property type="match status" value="1"/>
</dbReference>
<comment type="similarity">
    <text evidence="1 4">Belongs to the D-isomer specific 2-hydroxyacid dehydrogenase family.</text>
</comment>
<evidence type="ECO:0000259" key="6">
    <source>
        <dbReference type="Pfam" id="PF02826"/>
    </source>
</evidence>
<reference evidence="7 8" key="1">
    <citation type="journal article" date="2015" name="Genome Announc.">
        <title>Expanding the biotechnology potential of lactobacilli through comparative genomics of 213 strains and associated genera.</title>
        <authorList>
            <person name="Sun Z."/>
            <person name="Harris H.M."/>
            <person name="McCann A."/>
            <person name="Guo C."/>
            <person name="Argimon S."/>
            <person name="Zhang W."/>
            <person name="Yang X."/>
            <person name="Jeffery I.B."/>
            <person name="Cooney J.C."/>
            <person name="Kagawa T.F."/>
            <person name="Liu W."/>
            <person name="Song Y."/>
            <person name="Salvetti E."/>
            <person name="Wrobel A."/>
            <person name="Rasinkangas P."/>
            <person name="Parkhill J."/>
            <person name="Rea M.C."/>
            <person name="O'Sullivan O."/>
            <person name="Ritari J."/>
            <person name="Douillard F.P."/>
            <person name="Paul Ross R."/>
            <person name="Yang R."/>
            <person name="Briner A.E."/>
            <person name="Felis G.E."/>
            <person name="de Vos W.M."/>
            <person name="Barrangou R."/>
            <person name="Klaenhammer T.R."/>
            <person name="Caufield P.W."/>
            <person name="Cui Y."/>
            <person name="Zhang H."/>
            <person name="O'Toole P.W."/>
        </authorList>
    </citation>
    <scope>NUCLEOTIDE SEQUENCE [LARGE SCALE GENOMIC DNA]</scope>
    <source>
        <strain evidence="7 8">DSM 20605</strain>
    </source>
</reference>
<dbReference type="PANTHER" id="PTHR43761">
    <property type="entry name" value="D-ISOMER SPECIFIC 2-HYDROXYACID DEHYDROGENASE FAMILY PROTEIN (AFU_ORTHOLOGUE AFUA_1G13630)"/>
    <property type="match status" value="1"/>
</dbReference>
<name>A0A0R2BVX4_9LACO</name>
<comment type="caution">
    <text evidence="7">The sequence shown here is derived from an EMBL/GenBank/DDBJ whole genome shotgun (WGS) entry which is preliminary data.</text>
</comment>
<dbReference type="InterPro" id="IPR006139">
    <property type="entry name" value="D-isomer_2_OHA_DH_cat_dom"/>
</dbReference>
<dbReference type="PANTHER" id="PTHR43761:SF1">
    <property type="entry name" value="D-ISOMER SPECIFIC 2-HYDROXYACID DEHYDROGENASE CATALYTIC DOMAIN-CONTAINING PROTEIN-RELATED"/>
    <property type="match status" value="1"/>
</dbReference>
<evidence type="ECO:0000313" key="8">
    <source>
        <dbReference type="Proteomes" id="UP000051576"/>
    </source>
</evidence>
<evidence type="ECO:0000313" key="7">
    <source>
        <dbReference type="EMBL" id="KRM83438.1"/>
    </source>
</evidence>
<evidence type="ECO:0000256" key="3">
    <source>
        <dbReference type="ARBA" id="ARBA00023027"/>
    </source>
</evidence>
<feature type="domain" description="D-isomer specific 2-hydroxyacid dehydrogenase NAD-binding" evidence="6">
    <location>
        <begin position="109"/>
        <end position="288"/>
    </location>
</feature>
<dbReference type="OrthoDB" id="9805416at2"/>
<dbReference type="PROSITE" id="PS00670">
    <property type="entry name" value="D_2_HYDROXYACID_DH_2"/>
    <property type="match status" value="1"/>
</dbReference>
<dbReference type="RefSeq" id="WP_010580052.1">
    <property type="nucleotide sequence ID" value="NZ_AHYZ01000056.1"/>
</dbReference>
<dbReference type="InterPro" id="IPR006140">
    <property type="entry name" value="D-isomer_DH_NAD-bd"/>
</dbReference>
<dbReference type="Proteomes" id="UP000051576">
    <property type="component" value="Unassembled WGS sequence"/>
</dbReference>
<dbReference type="SUPFAM" id="SSF52283">
    <property type="entry name" value="Formate/glycerate dehydrogenase catalytic domain-like"/>
    <property type="match status" value="1"/>
</dbReference>
<dbReference type="Pfam" id="PF02826">
    <property type="entry name" value="2-Hacid_dh_C"/>
    <property type="match status" value="1"/>
</dbReference>
<dbReference type="EMBL" id="AYYX01000118">
    <property type="protein sequence ID" value="KRM83438.1"/>
    <property type="molecule type" value="Genomic_DNA"/>
</dbReference>
<dbReference type="STRING" id="1133569.FD21_GL000251"/>
<feature type="domain" description="D-isomer specific 2-hydroxyacid dehydrogenase catalytic" evidence="5">
    <location>
        <begin position="24"/>
        <end position="318"/>
    </location>
</feature>
<proteinExistence type="inferred from homology"/>
<evidence type="ECO:0000256" key="2">
    <source>
        <dbReference type="ARBA" id="ARBA00023002"/>
    </source>
</evidence>
<dbReference type="PATRIC" id="fig|1133569.4.peg.267"/>
<organism evidence="7 8">
    <name type="scientific">Liquorilactobacillus vini DSM 20605</name>
    <dbReference type="NCBI Taxonomy" id="1133569"/>
    <lineage>
        <taxon>Bacteria</taxon>
        <taxon>Bacillati</taxon>
        <taxon>Bacillota</taxon>
        <taxon>Bacilli</taxon>
        <taxon>Lactobacillales</taxon>
        <taxon>Lactobacillaceae</taxon>
        <taxon>Liquorilactobacillus</taxon>
    </lineage>
</organism>
<keyword evidence="3" id="KW-0520">NAD</keyword>
<evidence type="ECO:0000259" key="5">
    <source>
        <dbReference type="Pfam" id="PF00389"/>
    </source>
</evidence>